<sequence length="86" mass="9254">MPQPKAFHPFAEEQRAQDPKSKLVKAQVELRHLTGFLAIIPGRHVRGAVNRSLSSGLVDVYGIVGALRGLVRQGELISDAAVVTAI</sequence>
<dbReference type="EMBL" id="CP014579">
    <property type="protein sequence ID" value="ANB75024.1"/>
    <property type="molecule type" value="Genomic_DNA"/>
</dbReference>
<dbReference type="Proteomes" id="UP000076852">
    <property type="component" value="Chromosome 2"/>
</dbReference>
<evidence type="ECO:0000313" key="2">
    <source>
        <dbReference type="Proteomes" id="UP000076852"/>
    </source>
</evidence>
<dbReference type="AlphaFoldDB" id="A0A160FQS0"/>
<protein>
    <submittedName>
        <fullName evidence="1">Uncharacterized protein</fullName>
    </submittedName>
</protein>
<proteinExistence type="predicted"/>
<name>A0A160FQS0_9BURK</name>
<gene>
    <name evidence="1" type="ORF">AYM40_21600</name>
</gene>
<evidence type="ECO:0000313" key="1">
    <source>
        <dbReference type="EMBL" id="ANB75024.1"/>
    </source>
</evidence>
<reference evidence="1 2" key="1">
    <citation type="journal article" date="2016" name="Gene">
        <title>PacBio SMRT assembly of a complex multi-replicon genome reveals chlorocatechol degradative operon in a region of genome plasticity.</title>
        <authorList>
            <person name="Ricker N."/>
            <person name="Shen S.Y."/>
            <person name="Goordial J."/>
            <person name="Jin S."/>
            <person name="Fulthorpe R.R."/>
        </authorList>
    </citation>
    <scope>NUCLEOTIDE SEQUENCE [LARGE SCALE GENOMIC DNA]</scope>
    <source>
        <strain evidence="1 2">OLGA172</strain>
    </source>
</reference>
<keyword evidence="2" id="KW-1185">Reference proteome</keyword>
<dbReference type="KEGG" id="buz:AYM40_21600"/>
<organism evidence="1 2">
    <name type="scientific">Paraburkholderia phytofirmans OLGA172</name>
    <dbReference type="NCBI Taxonomy" id="1417228"/>
    <lineage>
        <taxon>Bacteria</taxon>
        <taxon>Pseudomonadati</taxon>
        <taxon>Pseudomonadota</taxon>
        <taxon>Betaproteobacteria</taxon>
        <taxon>Burkholderiales</taxon>
        <taxon>Burkholderiaceae</taxon>
        <taxon>Paraburkholderia</taxon>
    </lineage>
</organism>
<accession>A0A160FQS0</accession>